<evidence type="ECO:0000313" key="1">
    <source>
        <dbReference type="EMBL" id="AQP44572.1"/>
    </source>
</evidence>
<evidence type="ECO:0000313" key="2">
    <source>
        <dbReference type="Proteomes" id="UP000188324"/>
    </source>
</evidence>
<dbReference type="Gene3D" id="3.30.830.10">
    <property type="entry name" value="Metalloenzyme, LuxS/M16 peptidase-like"/>
    <property type="match status" value="2"/>
</dbReference>
<dbReference type="EMBL" id="CP019605">
    <property type="protein sequence ID" value="AQP44572.1"/>
    <property type="molecule type" value="Genomic_DNA"/>
</dbReference>
<dbReference type="Pfam" id="PF00675">
    <property type="entry name" value="Peptidase_M16"/>
    <property type="match status" value="1"/>
</dbReference>
<dbReference type="KEGG" id="tfl:RPIT_06890"/>
<dbReference type="Pfam" id="PF05193">
    <property type="entry name" value="Peptidase_M16_C"/>
    <property type="match status" value="1"/>
</dbReference>
<dbReference type="PANTHER" id="PTHR11851:SF224">
    <property type="entry name" value="PROCESSING PROTEASE"/>
    <property type="match status" value="1"/>
</dbReference>
<protein>
    <submittedName>
        <fullName evidence="1">Uncharacterized protein</fullName>
    </submittedName>
</protein>
<gene>
    <name evidence="1" type="ORF">RPIT_06890</name>
</gene>
<dbReference type="InterPro" id="IPR050361">
    <property type="entry name" value="MPP/UQCRC_Complex"/>
</dbReference>
<proteinExistence type="predicted"/>
<dbReference type="SUPFAM" id="SSF63411">
    <property type="entry name" value="LuxS/MPP-like metallohydrolase"/>
    <property type="match status" value="2"/>
</dbReference>
<dbReference type="STRING" id="1610493.RPIT_06890"/>
<reference evidence="1 2" key="1">
    <citation type="journal article" date="2016" name="Int. J. Syst. Evol. Microbiol.">
        <title>Tessaracoccus flavus sp. nov., isolated from the drainage system of a lindane-producing factory.</title>
        <authorList>
            <person name="Kumari R."/>
            <person name="Singh P."/>
            <person name="Schumann P."/>
            <person name="Lal R."/>
        </authorList>
    </citation>
    <scope>NUCLEOTIDE SEQUENCE [LARGE SCALE GENOMIC DNA]</scope>
    <source>
        <strain evidence="1 2">RP1T</strain>
    </source>
</reference>
<dbReference type="InterPro" id="IPR011765">
    <property type="entry name" value="Pept_M16_N"/>
</dbReference>
<dbReference type="PANTHER" id="PTHR11851">
    <property type="entry name" value="METALLOPROTEASE"/>
    <property type="match status" value="1"/>
</dbReference>
<keyword evidence="2" id="KW-1185">Reference proteome</keyword>
<dbReference type="RefSeq" id="WP_077341796.1">
    <property type="nucleotide sequence ID" value="NZ_CP019605.1"/>
</dbReference>
<dbReference type="Proteomes" id="UP000188324">
    <property type="component" value="Chromosome"/>
</dbReference>
<name>A0A1Q2CEM2_9ACTN</name>
<accession>A0A1Q2CEM2</accession>
<dbReference type="GO" id="GO:0046872">
    <property type="term" value="F:metal ion binding"/>
    <property type="evidence" value="ECO:0007669"/>
    <property type="project" value="InterPro"/>
</dbReference>
<dbReference type="InterPro" id="IPR007863">
    <property type="entry name" value="Peptidase_M16_C"/>
</dbReference>
<sequence>MTRPTVGPSRPWIFPTPRVDQLRTGLTVWRFELPGQHIATFELVLPRSLSAEPTSKEGVGTVALHAVDEGTSSHPDGEIGELLEAQGATLHGSARHQYTTFGGQSPSRRLPEVLPLFAEVLREPDYAERDVAHHVEAQIAAHQSRLASPGAASRMALRRELYGPEQRAGRPASGSPATLVQLTPDDARAWHSETFTPVGATLIVAGALPDEWLEFDWAGGPAPSEAATVPPRKPGRIVVLDRPGAVQATIVAGCRTVTRDDPRWPALRIAGHALAGAFASRLNLDLRERLAYSYGVSGGFSAGPVEGQFTVAGSVRSETAADAVARILDAVALGVGLSEAEVESARRYLIDVAPLANETSADIVAQASALAAAGVAPDYLTGHLRDLAGISADEATDAFRSTVRPDDLAVAIAGDAATLVPALTTAGLAATVVSL</sequence>
<dbReference type="InterPro" id="IPR011249">
    <property type="entry name" value="Metalloenz_LuxS/M16"/>
</dbReference>
<dbReference type="AlphaFoldDB" id="A0A1Q2CEM2"/>
<dbReference type="OrthoDB" id="9811314at2"/>
<organism evidence="1 2">
    <name type="scientific">Tessaracoccus flavus</name>
    <dbReference type="NCBI Taxonomy" id="1610493"/>
    <lineage>
        <taxon>Bacteria</taxon>
        <taxon>Bacillati</taxon>
        <taxon>Actinomycetota</taxon>
        <taxon>Actinomycetes</taxon>
        <taxon>Propionibacteriales</taxon>
        <taxon>Propionibacteriaceae</taxon>
        <taxon>Tessaracoccus</taxon>
    </lineage>
</organism>